<dbReference type="EMBL" id="SWAU01000037">
    <property type="protein sequence ID" value="TKA97460.1"/>
    <property type="molecule type" value="Genomic_DNA"/>
</dbReference>
<evidence type="ECO:0000313" key="3">
    <source>
        <dbReference type="EMBL" id="TKA97460.1"/>
    </source>
</evidence>
<dbReference type="GO" id="GO:0051287">
    <property type="term" value="F:NAD binding"/>
    <property type="evidence" value="ECO:0007669"/>
    <property type="project" value="InterPro"/>
</dbReference>
<protein>
    <submittedName>
        <fullName evidence="3">Oxidoreductase</fullName>
    </submittedName>
</protein>
<dbReference type="InterPro" id="IPR050223">
    <property type="entry name" value="D-isomer_2-hydroxyacid_DH"/>
</dbReference>
<feature type="domain" description="D-isomer specific 2-hydroxyacid dehydrogenase catalytic" evidence="2">
    <location>
        <begin position="16"/>
        <end position="111"/>
    </location>
</feature>
<name>A0A4U0YXB6_9RHOB</name>
<dbReference type="AlphaFoldDB" id="A0A4U0YXB6"/>
<reference evidence="3 4" key="1">
    <citation type="submission" date="2019-04" db="EMBL/GenBank/DDBJ databases">
        <title>Crypto-aerobic microbial life in anoxic (sulfidic) marine sediments.</title>
        <authorList>
            <person name="Bhattacharya S."/>
            <person name="Roy C."/>
            <person name="Mondal N."/>
            <person name="Sarkar J."/>
            <person name="Mandal S."/>
            <person name="Rameez M.J."/>
            <person name="Ghosh W."/>
        </authorList>
    </citation>
    <scope>NUCLEOTIDE SEQUENCE [LARGE SCALE GENOMIC DNA]</scope>
    <source>
        <strain evidence="3 4">SBBC</strain>
    </source>
</reference>
<sequence>MARILITPRSLTSEPPQELQALCRAGHELVFSSSGQTPDEAELLRLVPDVEGWLAGVEPVSSAVIAAATRLRVISRNGSGVDNLPLAETSARGIHVERALAANATGVAELAVGLALSACRRIPDVAGGVRAGAWPRPKGRE</sequence>
<dbReference type="GO" id="GO:0030267">
    <property type="term" value="F:glyoxylate reductase (NADPH) activity"/>
    <property type="evidence" value="ECO:0007669"/>
    <property type="project" value="TreeGrafter"/>
</dbReference>
<evidence type="ECO:0000259" key="2">
    <source>
        <dbReference type="Pfam" id="PF00389"/>
    </source>
</evidence>
<dbReference type="Gene3D" id="3.40.50.720">
    <property type="entry name" value="NAD(P)-binding Rossmann-like Domain"/>
    <property type="match status" value="1"/>
</dbReference>
<evidence type="ECO:0000313" key="4">
    <source>
        <dbReference type="Proteomes" id="UP000306340"/>
    </source>
</evidence>
<dbReference type="SUPFAM" id="SSF52283">
    <property type="entry name" value="Formate/glycerate dehydrogenase catalytic domain-like"/>
    <property type="match status" value="1"/>
</dbReference>
<evidence type="ECO:0000256" key="1">
    <source>
        <dbReference type="ARBA" id="ARBA00023002"/>
    </source>
</evidence>
<organism evidence="3 4">
    <name type="scientific">Cereibacter changlensis</name>
    <dbReference type="NCBI Taxonomy" id="402884"/>
    <lineage>
        <taxon>Bacteria</taxon>
        <taxon>Pseudomonadati</taxon>
        <taxon>Pseudomonadota</taxon>
        <taxon>Alphaproteobacteria</taxon>
        <taxon>Rhodobacterales</taxon>
        <taxon>Paracoccaceae</taxon>
        <taxon>Cereibacter</taxon>
    </lineage>
</organism>
<proteinExistence type="predicted"/>
<dbReference type="GO" id="GO:0016618">
    <property type="term" value="F:hydroxypyruvate reductase [NAD(P)H] activity"/>
    <property type="evidence" value="ECO:0007669"/>
    <property type="project" value="TreeGrafter"/>
</dbReference>
<keyword evidence="1" id="KW-0560">Oxidoreductase</keyword>
<dbReference type="InterPro" id="IPR006139">
    <property type="entry name" value="D-isomer_2_OHA_DH_cat_dom"/>
</dbReference>
<comment type="caution">
    <text evidence="3">The sequence shown here is derived from an EMBL/GenBank/DDBJ whole genome shotgun (WGS) entry which is preliminary data.</text>
</comment>
<dbReference type="Proteomes" id="UP000306340">
    <property type="component" value="Unassembled WGS sequence"/>
</dbReference>
<dbReference type="PANTHER" id="PTHR10996">
    <property type="entry name" value="2-HYDROXYACID DEHYDROGENASE-RELATED"/>
    <property type="match status" value="1"/>
</dbReference>
<feature type="non-terminal residue" evidence="3">
    <location>
        <position position="141"/>
    </location>
</feature>
<dbReference type="GO" id="GO:0005829">
    <property type="term" value="C:cytosol"/>
    <property type="evidence" value="ECO:0007669"/>
    <property type="project" value="TreeGrafter"/>
</dbReference>
<dbReference type="Pfam" id="PF00389">
    <property type="entry name" value="2-Hacid_dh"/>
    <property type="match status" value="1"/>
</dbReference>
<accession>A0A4U0YXB6</accession>
<dbReference type="PANTHER" id="PTHR10996:SF283">
    <property type="entry name" value="GLYOXYLATE_HYDROXYPYRUVATE REDUCTASE B"/>
    <property type="match status" value="1"/>
</dbReference>
<gene>
    <name evidence="3" type="ORF">FAZ78_06040</name>
</gene>